<dbReference type="AlphaFoldDB" id="A0A6A6GQV3"/>
<reference evidence="2" key="1">
    <citation type="journal article" date="2020" name="Stud. Mycol.">
        <title>101 Dothideomycetes genomes: A test case for predicting lifestyles and emergence of pathogens.</title>
        <authorList>
            <person name="Haridas S."/>
            <person name="Albert R."/>
            <person name="Binder M."/>
            <person name="Bloem J."/>
            <person name="LaButti K."/>
            <person name="Salamov A."/>
            <person name="Andreopoulos B."/>
            <person name="Baker S."/>
            <person name="Barry K."/>
            <person name="Bills G."/>
            <person name="Bluhm B."/>
            <person name="Cannon C."/>
            <person name="Castanera R."/>
            <person name="Culley D."/>
            <person name="Daum C."/>
            <person name="Ezra D."/>
            <person name="Gonzalez J."/>
            <person name="Henrissat B."/>
            <person name="Kuo A."/>
            <person name="Liang C."/>
            <person name="Lipzen A."/>
            <person name="Lutzoni F."/>
            <person name="Magnuson J."/>
            <person name="Mondo S."/>
            <person name="Nolan M."/>
            <person name="Ohm R."/>
            <person name="Pangilinan J."/>
            <person name="Park H.-J."/>
            <person name="Ramirez L."/>
            <person name="Alfaro M."/>
            <person name="Sun H."/>
            <person name="Tritt A."/>
            <person name="Yoshinaga Y."/>
            <person name="Zwiers L.-H."/>
            <person name="Turgeon B."/>
            <person name="Goodwin S."/>
            <person name="Spatafora J."/>
            <person name="Crous P."/>
            <person name="Grigoriev I."/>
        </authorList>
    </citation>
    <scope>NUCLEOTIDE SEQUENCE [LARGE SCALE GENOMIC DNA]</scope>
    <source>
        <strain evidence="2">CECT 20119</strain>
    </source>
</reference>
<proteinExistence type="predicted"/>
<keyword evidence="2" id="KW-1185">Reference proteome</keyword>
<dbReference type="EMBL" id="ML992501">
    <property type="protein sequence ID" value="KAF2228134.1"/>
    <property type="molecule type" value="Genomic_DNA"/>
</dbReference>
<name>A0A6A6GQV3_9PEZI</name>
<organism evidence="1 2">
    <name type="scientific">Elsinoe ampelina</name>
    <dbReference type="NCBI Taxonomy" id="302913"/>
    <lineage>
        <taxon>Eukaryota</taxon>
        <taxon>Fungi</taxon>
        <taxon>Dikarya</taxon>
        <taxon>Ascomycota</taxon>
        <taxon>Pezizomycotina</taxon>
        <taxon>Dothideomycetes</taxon>
        <taxon>Dothideomycetidae</taxon>
        <taxon>Myriangiales</taxon>
        <taxon>Elsinoaceae</taxon>
        <taxon>Elsinoe</taxon>
    </lineage>
</organism>
<gene>
    <name evidence="1" type="ORF">BDZ85DRAFT_12167</name>
</gene>
<accession>A0A6A6GQV3</accession>
<evidence type="ECO:0000313" key="2">
    <source>
        <dbReference type="Proteomes" id="UP000799538"/>
    </source>
</evidence>
<sequence>MLFGWTAVRHRQFGLRLNKNRYQGRSRYRGTQRFGWPHCRHWLWTSDLVQNCIPRRLLQCSKWDGIDFGLCTLWIKCKTCSRTSKEEDDLCNASWTSSILSSIRSADGVNSVVLQPSWACAKWPLRLCAIRAGRWWSRDVQDVQADGISTCRSLSRIPGRDKIICK</sequence>
<dbReference type="Proteomes" id="UP000799538">
    <property type="component" value="Unassembled WGS sequence"/>
</dbReference>
<protein>
    <submittedName>
        <fullName evidence="1">Uncharacterized protein</fullName>
    </submittedName>
</protein>
<evidence type="ECO:0000313" key="1">
    <source>
        <dbReference type="EMBL" id="KAF2228134.1"/>
    </source>
</evidence>